<dbReference type="InterPro" id="IPR050259">
    <property type="entry name" value="SDR"/>
</dbReference>
<dbReference type="Proteomes" id="UP000286100">
    <property type="component" value="Unassembled WGS sequence"/>
</dbReference>
<protein>
    <submittedName>
        <fullName evidence="3">SDR family oxidoreductase</fullName>
    </submittedName>
</protein>
<evidence type="ECO:0000313" key="4">
    <source>
        <dbReference type="Proteomes" id="UP000286100"/>
    </source>
</evidence>
<dbReference type="OrthoDB" id="286404at2"/>
<dbReference type="InterPro" id="IPR020904">
    <property type="entry name" value="Sc_DH/Rdtase_CS"/>
</dbReference>
<dbReference type="PANTHER" id="PTHR42879:SF2">
    <property type="entry name" value="3-OXOACYL-[ACYL-CARRIER-PROTEIN] REDUCTASE FABG"/>
    <property type="match status" value="1"/>
</dbReference>
<dbReference type="InterPro" id="IPR002347">
    <property type="entry name" value="SDR_fam"/>
</dbReference>
<dbReference type="AlphaFoldDB" id="A0A418WPS4"/>
<evidence type="ECO:0000259" key="2">
    <source>
        <dbReference type="SMART" id="SM00822"/>
    </source>
</evidence>
<evidence type="ECO:0000313" key="3">
    <source>
        <dbReference type="EMBL" id="RJF93258.1"/>
    </source>
</evidence>
<dbReference type="NCBIfam" id="NF004778">
    <property type="entry name" value="PRK06124.1"/>
    <property type="match status" value="1"/>
</dbReference>
<keyword evidence="4" id="KW-1185">Reference proteome</keyword>
<dbReference type="SMART" id="SM00822">
    <property type="entry name" value="PKS_KR"/>
    <property type="match status" value="1"/>
</dbReference>
<dbReference type="FunFam" id="3.40.50.720:FF:000084">
    <property type="entry name" value="Short-chain dehydrogenase reductase"/>
    <property type="match status" value="1"/>
</dbReference>
<dbReference type="Gene3D" id="3.40.50.720">
    <property type="entry name" value="NAD(P)-binding Rossmann-like Domain"/>
    <property type="match status" value="1"/>
</dbReference>
<accession>A0A418WPS4</accession>
<proteinExistence type="inferred from homology"/>
<gene>
    <name evidence="3" type="ORF">D3876_02575</name>
</gene>
<name>A0A418WPS4_9SPHN</name>
<dbReference type="InterPro" id="IPR057326">
    <property type="entry name" value="KR_dom"/>
</dbReference>
<dbReference type="PANTHER" id="PTHR42879">
    <property type="entry name" value="3-OXOACYL-(ACYL-CARRIER-PROTEIN) REDUCTASE"/>
    <property type="match status" value="1"/>
</dbReference>
<reference evidence="3 4" key="1">
    <citation type="submission" date="2018-09" db="EMBL/GenBank/DDBJ databases">
        <authorList>
            <person name="Zhu H."/>
        </authorList>
    </citation>
    <scope>NUCLEOTIDE SEQUENCE [LARGE SCALE GENOMIC DNA]</scope>
    <source>
        <strain evidence="3 4">K2R01-6</strain>
    </source>
</reference>
<dbReference type="RefSeq" id="WP_119759536.1">
    <property type="nucleotide sequence ID" value="NZ_QYUM01000002.1"/>
</dbReference>
<sequence length="243" mass="24736">MFAGKTALVTGAAQGLGRAIADALAGAGAHVLVHGRDSAALERAAAEIRAQGGSAEALAFDLADQDAIAAAMAGISQLDILVNNAGARDRRPLTQLDPAAVRHLLEIDLVAPFELCRRAAALMPPGGRIINITSIAGPIARAGDAAYTAAKGGLDALTRALAAELGPRGITVNAVAPGYFATEANAGMTADPEIEDWLAQRTSLGRWGEPREIAGAVLFFASDAASYVTGQTLAVDGGYLAHF</sequence>
<dbReference type="Pfam" id="PF13561">
    <property type="entry name" value="adh_short_C2"/>
    <property type="match status" value="1"/>
</dbReference>
<dbReference type="PRINTS" id="PR00080">
    <property type="entry name" value="SDRFAMILY"/>
</dbReference>
<organism evidence="3 4">
    <name type="scientific">Sphingomonas cavernae</name>
    <dbReference type="NCBI Taxonomy" id="2320861"/>
    <lineage>
        <taxon>Bacteria</taxon>
        <taxon>Pseudomonadati</taxon>
        <taxon>Pseudomonadota</taxon>
        <taxon>Alphaproteobacteria</taxon>
        <taxon>Sphingomonadales</taxon>
        <taxon>Sphingomonadaceae</taxon>
        <taxon>Sphingomonas</taxon>
    </lineage>
</organism>
<feature type="domain" description="Ketoreductase" evidence="2">
    <location>
        <begin position="5"/>
        <end position="178"/>
    </location>
</feature>
<dbReference type="SUPFAM" id="SSF51735">
    <property type="entry name" value="NAD(P)-binding Rossmann-fold domains"/>
    <property type="match status" value="1"/>
</dbReference>
<dbReference type="EMBL" id="QYUM01000002">
    <property type="protein sequence ID" value="RJF93258.1"/>
    <property type="molecule type" value="Genomic_DNA"/>
</dbReference>
<dbReference type="PRINTS" id="PR00081">
    <property type="entry name" value="GDHRDH"/>
</dbReference>
<evidence type="ECO:0000256" key="1">
    <source>
        <dbReference type="ARBA" id="ARBA00006484"/>
    </source>
</evidence>
<comment type="similarity">
    <text evidence="1">Belongs to the short-chain dehydrogenases/reductases (SDR) family.</text>
</comment>
<dbReference type="PROSITE" id="PS00061">
    <property type="entry name" value="ADH_SHORT"/>
    <property type="match status" value="1"/>
</dbReference>
<dbReference type="GO" id="GO:0032787">
    <property type="term" value="P:monocarboxylic acid metabolic process"/>
    <property type="evidence" value="ECO:0007669"/>
    <property type="project" value="UniProtKB-ARBA"/>
</dbReference>
<comment type="caution">
    <text evidence="3">The sequence shown here is derived from an EMBL/GenBank/DDBJ whole genome shotgun (WGS) entry which is preliminary data.</text>
</comment>
<dbReference type="InterPro" id="IPR036291">
    <property type="entry name" value="NAD(P)-bd_dom_sf"/>
</dbReference>